<gene>
    <name evidence="3" type="ORF">SAMN04515654_10551</name>
</gene>
<evidence type="ECO:0000313" key="3">
    <source>
        <dbReference type="EMBL" id="SDI37079.1"/>
    </source>
</evidence>
<dbReference type="SUPFAM" id="SSF47413">
    <property type="entry name" value="lambda repressor-like DNA-binding domains"/>
    <property type="match status" value="1"/>
</dbReference>
<dbReference type="Gene3D" id="1.10.260.40">
    <property type="entry name" value="lambda repressor-like DNA-binding domains"/>
    <property type="match status" value="1"/>
</dbReference>
<dbReference type="PANTHER" id="PTHR46797">
    <property type="entry name" value="HTH-TYPE TRANSCRIPTIONAL REGULATOR"/>
    <property type="match status" value="1"/>
</dbReference>
<dbReference type="InterPro" id="IPR001387">
    <property type="entry name" value="Cro/C1-type_HTH"/>
</dbReference>
<dbReference type="Pfam" id="PF01381">
    <property type="entry name" value="HTH_3"/>
    <property type="match status" value="1"/>
</dbReference>
<dbReference type="GO" id="GO:0003700">
    <property type="term" value="F:DNA-binding transcription factor activity"/>
    <property type="evidence" value="ECO:0007669"/>
    <property type="project" value="TreeGrafter"/>
</dbReference>
<dbReference type="AlphaFoldDB" id="A0A1G8K126"/>
<proteinExistence type="predicted"/>
<name>A0A1G8K126_9FIRM</name>
<dbReference type="GO" id="GO:0005829">
    <property type="term" value="C:cytosol"/>
    <property type="evidence" value="ECO:0007669"/>
    <property type="project" value="TreeGrafter"/>
</dbReference>
<reference evidence="3 4" key="1">
    <citation type="submission" date="2016-10" db="EMBL/GenBank/DDBJ databases">
        <authorList>
            <person name="de Groot N.N."/>
        </authorList>
    </citation>
    <scope>NUCLEOTIDE SEQUENCE [LARGE SCALE GENOMIC DNA]</scope>
    <source>
        <strain evidence="3 4">WG7</strain>
    </source>
</reference>
<feature type="domain" description="HTH cro/C1-type" evidence="2">
    <location>
        <begin position="15"/>
        <end position="71"/>
    </location>
</feature>
<dbReference type="GO" id="GO:0003677">
    <property type="term" value="F:DNA binding"/>
    <property type="evidence" value="ECO:0007669"/>
    <property type="project" value="UniProtKB-KW"/>
</dbReference>
<dbReference type="InterPro" id="IPR010982">
    <property type="entry name" value="Lambda_DNA-bd_dom_sf"/>
</dbReference>
<keyword evidence="1" id="KW-0238">DNA-binding</keyword>
<evidence type="ECO:0000313" key="4">
    <source>
        <dbReference type="Proteomes" id="UP000198945"/>
    </source>
</evidence>
<dbReference type="Proteomes" id="UP000198945">
    <property type="component" value="Unassembled WGS sequence"/>
</dbReference>
<dbReference type="EMBL" id="FNEH01000005">
    <property type="protein sequence ID" value="SDI37079.1"/>
    <property type="molecule type" value="Genomic_DNA"/>
</dbReference>
<protein>
    <submittedName>
        <fullName evidence="3">Helix-turn-helix domain-containing protein</fullName>
    </submittedName>
</protein>
<dbReference type="SMART" id="SM00530">
    <property type="entry name" value="HTH_XRE"/>
    <property type="match status" value="1"/>
</dbReference>
<dbReference type="PANTHER" id="PTHR46797:SF1">
    <property type="entry name" value="METHYLPHOSPHONATE SYNTHASE"/>
    <property type="match status" value="1"/>
</dbReference>
<dbReference type="PROSITE" id="PS50943">
    <property type="entry name" value="HTH_CROC1"/>
    <property type="match status" value="1"/>
</dbReference>
<evidence type="ECO:0000256" key="1">
    <source>
        <dbReference type="ARBA" id="ARBA00023125"/>
    </source>
</evidence>
<sequence length="73" mass="8669">MEKRNEIYNQIGQKIKKYRKEKKLTQVELAEKLDISISYLSKIEAKNCRKSFSLDLLVNIAETLEIDIKDFFD</sequence>
<dbReference type="InterPro" id="IPR050807">
    <property type="entry name" value="TransReg_Diox_bact_type"/>
</dbReference>
<organism evidence="3 4">
    <name type="scientific">Halanaerobium congolense</name>
    <dbReference type="NCBI Taxonomy" id="54121"/>
    <lineage>
        <taxon>Bacteria</taxon>
        <taxon>Bacillati</taxon>
        <taxon>Bacillota</taxon>
        <taxon>Clostridia</taxon>
        <taxon>Halanaerobiales</taxon>
        <taxon>Halanaerobiaceae</taxon>
        <taxon>Halanaerobium</taxon>
    </lineage>
</organism>
<dbReference type="CDD" id="cd00093">
    <property type="entry name" value="HTH_XRE"/>
    <property type="match status" value="1"/>
</dbReference>
<evidence type="ECO:0000259" key="2">
    <source>
        <dbReference type="PROSITE" id="PS50943"/>
    </source>
</evidence>
<accession>A0A1G8K126</accession>